<sequence>MIYGREPKLPFDHQHPLVSIQQDPDHLNKLSSYLTSMVKEAQKNILEQQQKSKNRYDRNRSDPQYRIGDLVLIKKINARNKFDIRNEGPFRIIEKLAQKTYVVQHVKNLDIKRQVISDVIVPLFERPRLTSKTKDDQRSVKLKKCIHDNVNKWNHFIVIHIKIHLELLLFYYYN</sequence>
<accession>A0A815IA70</accession>
<dbReference type="AlphaFoldDB" id="A0A815IA70"/>
<comment type="caution">
    <text evidence="1">The sequence shown here is derived from an EMBL/GenBank/DDBJ whole genome shotgun (WGS) entry which is preliminary data.</text>
</comment>
<reference evidence="1" key="1">
    <citation type="submission" date="2021-02" db="EMBL/GenBank/DDBJ databases">
        <authorList>
            <person name="Nowell W R."/>
        </authorList>
    </citation>
    <scope>NUCLEOTIDE SEQUENCE</scope>
</reference>
<evidence type="ECO:0000313" key="2">
    <source>
        <dbReference type="EMBL" id="CAF4242709.1"/>
    </source>
</evidence>
<dbReference type="EMBL" id="CAJNOQ010015504">
    <property type="protein sequence ID" value="CAF1362730.1"/>
    <property type="molecule type" value="Genomic_DNA"/>
</dbReference>
<evidence type="ECO:0000313" key="3">
    <source>
        <dbReference type="Proteomes" id="UP000663829"/>
    </source>
</evidence>
<name>A0A815IA70_9BILA</name>
<dbReference type="Proteomes" id="UP000663829">
    <property type="component" value="Unassembled WGS sequence"/>
</dbReference>
<dbReference type="Proteomes" id="UP000681722">
    <property type="component" value="Unassembled WGS sequence"/>
</dbReference>
<keyword evidence="3" id="KW-1185">Reference proteome</keyword>
<proteinExistence type="predicted"/>
<evidence type="ECO:0000313" key="1">
    <source>
        <dbReference type="EMBL" id="CAF1362730.1"/>
    </source>
</evidence>
<organism evidence="1 3">
    <name type="scientific">Didymodactylos carnosus</name>
    <dbReference type="NCBI Taxonomy" id="1234261"/>
    <lineage>
        <taxon>Eukaryota</taxon>
        <taxon>Metazoa</taxon>
        <taxon>Spiralia</taxon>
        <taxon>Gnathifera</taxon>
        <taxon>Rotifera</taxon>
        <taxon>Eurotatoria</taxon>
        <taxon>Bdelloidea</taxon>
        <taxon>Philodinida</taxon>
        <taxon>Philodinidae</taxon>
        <taxon>Didymodactylos</taxon>
    </lineage>
</organism>
<dbReference type="OrthoDB" id="4369127at2759"/>
<protein>
    <submittedName>
        <fullName evidence="1">Uncharacterized protein</fullName>
    </submittedName>
</protein>
<dbReference type="EMBL" id="CAJOBC010071039">
    <property type="protein sequence ID" value="CAF4242709.1"/>
    <property type="molecule type" value="Genomic_DNA"/>
</dbReference>
<gene>
    <name evidence="1" type="ORF">GPM918_LOCUS31464</name>
    <name evidence="2" type="ORF">SRO942_LOCUS32108</name>
</gene>